<evidence type="ECO:0000256" key="3">
    <source>
        <dbReference type="ARBA" id="ARBA00022692"/>
    </source>
</evidence>
<keyword evidence="2" id="KW-1003">Cell membrane</keyword>
<dbReference type="PANTHER" id="PTHR42643:SF41">
    <property type="entry name" value="IONOTROPIC RECEPTOR 20A-RELATED"/>
    <property type="match status" value="1"/>
</dbReference>
<dbReference type="EMBL" id="CH963850">
    <property type="protein sequence ID" value="KRF98143.1"/>
    <property type="molecule type" value="Genomic_DNA"/>
</dbReference>
<gene>
    <name evidence="9" type="primary">Dwil\GK15879</name>
    <name evidence="9" type="ORF">Dwil_GK15879</name>
</gene>
<dbReference type="InterPro" id="IPR052192">
    <property type="entry name" value="Insect_Ionotropic_Sensory_Rcpt"/>
</dbReference>
<evidence type="ECO:0000256" key="1">
    <source>
        <dbReference type="ARBA" id="ARBA00004651"/>
    </source>
</evidence>
<dbReference type="STRING" id="7260.A0A0Q9WPP3"/>
<feature type="transmembrane region" description="Helical" evidence="8">
    <location>
        <begin position="167"/>
        <end position="186"/>
    </location>
</feature>
<dbReference type="Proteomes" id="UP000007798">
    <property type="component" value="Unassembled WGS sequence"/>
</dbReference>
<evidence type="ECO:0000256" key="8">
    <source>
        <dbReference type="SAM" id="Phobius"/>
    </source>
</evidence>
<dbReference type="AlphaFoldDB" id="A0A0Q9WPP3"/>
<feature type="transmembrane region" description="Helical" evidence="8">
    <location>
        <begin position="372"/>
        <end position="393"/>
    </location>
</feature>
<dbReference type="InParanoid" id="A0A0Q9WPP3"/>
<keyword evidence="5 8" id="KW-0472">Membrane</keyword>
<dbReference type="KEGG" id="dwi:6640788"/>
<feature type="transmembrane region" description="Helical" evidence="8">
    <location>
        <begin position="198"/>
        <end position="216"/>
    </location>
</feature>
<accession>A0A0Q9WPP3</accession>
<protein>
    <recommendedName>
        <fullName evidence="11">Ionotropic glutamate receptor C-terminal domain-containing protein</fullName>
    </recommendedName>
</protein>
<dbReference type="FunCoup" id="A0A0Q9WPP3">
    <property type="interactions" value="9"/>
</dbReference>
<name>A0A0Q9WPP3_DROWI</name>
<keyword evidence="6" id="KW-0675">Receptor</keyword>
<organism evidence="9 10">
    <name type="scientific">Drosophila willistoni</name>
    <name type="common">Fruit fly</name>
    <dbReference type="NCBI Taxonomy" id="7260"/>
    <lineage>
        <taxon>Eukaryota</taxon>
        <taxon>Metazoa</taxon>
        <taxon>Ecdysozoa</taxon>
        <taxon>Arthropoda</taxon>
        <taxon>Hexapoda</taxon>
        <taxon>Insecta</taxon>
        <taxon>Pterygota</taxon>
        <taxon>Neoptera</taxon>
        <taxon>Endopterygota</taxon>
        <taxon>Diptera</taxon>
        <taxon>Brachycera</taxon>
        <taxon>Muscomorpha</taxon>
        <taxon>Ephydroidea</taxon>
        <taxon>Drosophilidae</taxon>
        <taxon>Drosophila</taxon>
        <taxon>Sophophora</taxon>
    </lineage>
</organism>
<keyword evidence="3 8" id="KW-0812">Transmembrane</keyword>
<evidence type="ECO:0000313" key="9">
    <source>
        <dbReference type="EMBL" id="KRF98143.1"/>
    </source>
</evidence>
<dbReference type="GO" id="GO:0005886">
    <property type="term" value="C:plasma membrane"/>
    <property type="evidence" value="ECO:0007669"/>
    <property type="project" value="UniProtKB-SubCell"/>
</dbReference>
<reference evidence="9 10" key="1">
    <citation type="journal article" date="2007" name="Nature">
        <title>Evolution of genes and genomes on the Drosophila phylogeny.</title>
        <authorList>
            <consortium name="Drosophila 12 Genomes Consortium"/>
            <person name="Clark A.G."/>
            <person name="Eisen M.B."/>
            <person name="Smith D.R."/>
            <person name="Bergman C.M."/>
            <person name="Oliver B."/>
            <person name="Markow T.A."/>
            <person name="Kaufman T.C."/>
            <person name="Kellis M."/>
            <person name="Gelbart W."/>
            <person name="Iyer V.N."/>
            <person name="Pollard D.A."/>
            <person name="Sackton T.B."/>
            <person name="Larracuente A.M."/>
            <person name="Singh N.D."/>
            <person name="Abad J.P."/>
            <person name="Abt D.N."/>
            <person name="Adryan B."/>
            <person name="Aguade M."/>
            <person name="Akashi H."/>
            <person name="Anderson W.W."/>
            <person name="Aquadro C.F."/>
            <person name="Ardell D.H."/>
            <person name="Arguello R."/>
            <person name="Artieri C.G."/>
            <person name="Barbash D.A."/>
            <person name="Barker D."/>
            <person name="Barsanti P."/>
            <person name="Batterham P."/>
            <person name="Batzoglou S."/>
            <person name="Begun D."/>
            <person name="Bhutkar A."/>
            <person name="Blanco E."/>
            <person name="Bosak S.A."/>
            <person name="Bradley R.K."/>
            <person name="Brand A.D."/>
            <person name="Brent M.R."/>
            <person name="Brooks A.N."/>
            <person name="Brown R.H."/>
            <person name="Butlin R.K."/>
            <person name="Caggese C."/>
            <person name="Calvi B.R."/>
            <person name="Bernardo de Carvalho A."/>
            <person name="Caspi A."/>
            <person name="Castrezana S."/>
            <person name="Celniker S.E."/>
            <person name="Chang J.L."/>
            <person name="Chapple C."/>
            <person name="Chatterji S."/>
            <person name="Chinwalla A."/>
            <person name="Civetta A."/>
            <person name="Clifton S.W."/>
            <person name="Comeron J.M."/>
            <person name="Costello J.C."/>
            <person name="Coyne J.A."/>
            <person name="Daub J."/>
            <person name="David R.G."/>
            <person name="Delcher A.L."/>
            <person name="Delehaunty K."/>
            <person name="Do C.B."/>
            <person name="Ebling H."/>
            <person name="Edwards K."/>
            <person name="Eickbush T."/>
            <person name="Evans J.D."/>
            <person name="Filipski A."/>
            <person name="Findeiss S."/>
            <person name="Freyhult E."/>
            <person name="Fulton L."/>
            <person name="Fulton R."/>
            <person name="Garcia A.C."/>
            <person name="Gardiner A."/>
            <person name="Garfield D.A."/>
            <person name="Garvin B.E."/>
            <person name="Gibson G."/>
            <person name="Gilbert D."/>
            <person name="Gnerre S."/>
            <person name="Godfrey J."/>
            <person name="Good R."/>
            <person name="Gotea V."/>
            <person name="Gravely B."/>
            <person name="Greenberg A.J."/>
            <person name="Griffiths-Jones S."/>
            <person name="Gross S."/>
            <person name="Guigo R."/>
            <person name="Gustafson E.A."/>
            <person name="Haerty W."/>
            <person name="Hahn M.W."/>
            <person name="Halligan D.L."/>
            <person name="Halpern A.L."/>
            <person name="Halter G.M."/>
            <person name="Han M.V."/>
            <person name="Heger A."/>
            <person name="Hillier L."/>
            <person name="Hinrichs A.S."/>
            <person name="Holmes I."/>
            <person name="Hoskins R.A."/>
            <person name="Hubisz M.J."/>
            <person name="Hultmark D."/>
            <person name="Huntley M.A."/>
            <person name="Jaffe D.B."/>
            <person name="Jagadeeshan S."/>
            <person name="Jeck W.R."/>
            <person name="Johnson J."/>
            <person name="Jones C.D."/>
            <person name="Jordan W.C."/>
            <person name="Karpen G.H."/>
            <person name="Kataoka E."/>
            <person name="Keightley P.D."/>
            <person name="Kheradpour P."/>
            <person name="Kirkness E.F."/>
            <person name="Koerich L.B."/>
            <person name="Kristiansen K."/>
            <person name="Kudrna D."/>
            <person name="Kulathinal R.J."/>
            <person name="Kumar S."/>
            <person name="Kwok R."/>
            <person name="Lander E."/>
            <person name="Langley C.H."/>
            <person name="Lapoint R."/>
            <person name="Lazzaro B.P."/>
            <person name="Lee S.J."/>
            <person name="Levesque L."/>
            <person name="Li R."/>
            <person name="Lin C.F."/>
            <person name="Lin M.F."/>
            <person name="Lindblad-Toh K."/>
            <person name="Llopart A."/>
            <person name="Long M."/>
            <person name="Low L."/>
            <person name="Lozovsky E."/>
            <person name="Lu J."/>
            <person name="Luo M."/>
            <person name="Machado C.A."/>
            <person name="Makalowski W."/>
            <person name="Marzo M."/>
            <person name="Matsuda M."/>
            <person name="Matzkin L."/>
            <person name="McAllister B."/>
            <person name="McBride C.S."/>
            <person name="McKernan B."/>
            <person name="McKernan K."/>
            <person name="Mendez-Lago M."/>
            <person name="Minx P."/>
            <person name="Mollenhauer M.U."/>
            <person name="Montooth K."/>
            <person name="Mount S.M."/>
            <person name="Mu X."/>
            <person name="Myers E."/>
            <person name="Negre B."/>
            <person name="Newfeld S."/>
            <person name="Nielsen R."/>
            <person name="Noor M.A."/>
            <person name="O'Grady P."/>
            <person name="Pachter L."/>
            <person name="Papaceit M."/>
            <person name="Parisi M.J."/>
            <person name="Parisi M."/>
            <person name="Parts L."/>
            <person name="Pedersen J.S."/>
            <person name="Pesole G."/>
            <person name="Phillippy A.M."/>
            <person name="Ponting C.P."/>
            <person name="Pop M."/>
            <person name="Porcelli D."/>
            <person name="Powell J.R."/>
            <person name="Prohaska S."/>
            <person name="Pruitt K."/>
            <person name="Puig M."/>
            <person name="Quesneville H."/>
            <person name="Ram K.R."/>
            <person name="Rand D."/>
            <person name="Rasmussen M.D."/>
            <person name="Reed L.K."/>
            <person name="Reenan R."/>
            <person name="Reily A."/>
            <person name="Remington K.A."/>
            <person name="Rieger T.T."/>
            <person name="Ritchie M.G."/>
            <person name="Robin C."/>
            <person name="Rogers Y.H."/>
            <person name="Rohde C."/>
            <person name="Rozas J."/>
            <person name="Rubenfield M.J."/>
            <person name="Ruiz A."/>
            <person name="Russo S."/>
            <person name="Salzberg S.L."/>
            <person name="Sanchez-Gracia A."/>
            <person name="Saranga D.J."/>
            <person name="Sato H."/>
            <person name="Schaeffer S.W."/>
            <person name="Schatz M.C."/>
            <person name="Schlenke T."/>
            <person name="Schwartz R."/>
            <person name="Segarra C."/>
            <person name="Singh R.S."/>
            <person name="Sirot L."/>
            <person name="Sirota M."/>
            <person name="Sisneros N.B."/>
            <person name="Smith C.D."/>
            <person name="Smith T.F."/>
            <person name="Spieth J."/>
            <person name="Stage D.E."/>
            <person name="Stark A."/>
            <person name="Stephan W."/>
            <person name="Strausberg R.L."/>
            <person name="Strempel S."/>
            <person name="Sturgill D."/>
            <person name="Sutton G."/>
            <person name="Sutton G.G."/>
            <person name="Tao W."/>
            <person name="Teichmann S."/>
            <person name="Tobari Y.N."/>
            <person name="Tomimura Y."/>
            <person name="Tsolas J.M."/>
            <person name="Valente V.L."/>
            <person name="Venter E."/>
            <person name="Venter J.C."/>
            <person name="Vicario S."/>
            <person name="Vieira F.G."/>
            <person name="Vilella A.J."/>
            <person name="Villasante A."/>
            <person name="Walenz B."/>
            <person name="Wang J."/>
            <person name="Wasserman M."/>
            <person name="Watts T."/>
            <person name="Wilson D."/>
            <person name="Wilson R.K."/>
            <person name="Wing R.A."/>
            <person name="Wolfner M.F."/>
            <person name="Wong A."/>
            <person name="Wong G.K."/>
            <person name="Wu C.I."/>
            <person name="Wu G."/>
            <person name="Yamamoto D."/>
            <person name="Yang H.P."/>
            <person name="Yang S.P."/>
            <person name="Yorke J.A."/>
            <person name="Yoshida K."/>
            <person name="Zdobnov E."/>
            <person name="Zhang P."/>
            <person name="Zhang Y."/>
            <person name="Zimin A.V."/>
            <person name="Baldwin J."/>
            <person name="Abdouelleil A."/>
            <person name="Abdulkadir J."/>
            <person name="Abebe A."/>
            <person name="Abera B."/>
            <person name="Abreu J."/>
            <person name="Acer S.C."/>
            <person name="Aftuck L."/>
            <person name="Alexander A."/>
            <person name="An P."/>
            <person name="Anderson E."/>
            <person name="Anderson S."/>
            <person name="Arachi H."/>
            <person name="Azer M."/>
            <person name="Bachantsang P."/>
            <person name="Barry A."/>
            <person name="Bayul T."/>
            <person name="Berlin A."/>
            <person name="Bessette D."/>
            <person name="Bloom T."/>
            <person name="Blye J."/>
            <person name="Boguslavskiy L."/>
            <person name="Bonnet C."/>
            <person name="Boukhgalter B."/>
            <person name="Bourzgui I."/>
            <person name="Brown A."/>
            <person name="Cahill P."/>
            <person name="Channer S."/>
            <person name="Cheshatsang Y."/>
            <person name="Chuda L."/>
            <person name="Citroen M."/>
            <person name="Collymore A."/>
            <person name="Cooke P."/>
            <person name="Costello M."/>
            <person name="D'Aco K."/>
            <person name="Daza R."/>
            <person name="De Haan G."/>
            <person name="DeGray S."/>
            <person name="DeMaso C."/>
            <person name="Dhargay N."/>
            <person name="Dooley K."/>
            <person name="Dooley E."/>
            <person name="Doricent M."/>
            <person name="Dorje P."/>
            <person name="Dorjee K."/>
            <person name="Dupes A."/>
            <person name="Elong R."/>
            <person name="Falk J."/>
            <person name="Farina A."/>
            <person name="Faro S."/>
            <person name="Ferguson D."/>
            <person name="Fisher S."/>
            <person name="Foley C.D."/>
            <person name="Franke A."/>
            <person name="Friedrich D."/>
            <person name="Gadbois L."/>
            <person name="Gearin G."/>
            <person name="Gearin C.R."/>
            <person name="Giannoukos G."/>
            <person name="Goode T."/>
            <person name="Graham J."/>
            <person name="Grandbois E."/>
            <person name="Grewal S."/>
            <person name="Gyaltsen K."/>
            <person name="Hafez N."/>
            <person name="Hagos B."/>
            <person name="Hall J."/>
            <person name="Henson C."/>
            <person name="Hollinger A."/>
            <person name="Honan T."/>
            <person name="Huard M.D."/>
            <person name="Hughes L."/>
            <person name="Hurhula B."/>
            <person name="Husby M.E."/>
            <person name="Kamat A."/>
            <person name="Kanga B."/>
            <person name="Kashin S."/>
            <person name="Khazanovich D."/>
            <person name="Kisner P."/>
            <person name="Lance K."/>
            <person name="Lara M."/>
            <person name="Lee W."/>
            <person name="Lennon N."/>
            <person name="Letendre F."/>
            <person name="LeVine R."/>
            <person name="Lipovsky A."/>
            <person name="Liu X."/>
            <person name="Liu J."/>
            <person name="Liu S."/>
            <person name="Lokyitsang T."/>
            <person name="Lokyitsang Y."/>
            <person name="Lubonja R."/>
            <person name="Lui A."/>
            <person name="MacDonald P."/>
            <person name="Magnisalis V."/>
            <person name="Maru K."/>
            <person name="Matthews C."/>
            <person name="McCusker W."/>
            <person name="McDonough S."/>
            <person name="Mehta T."/>
            <person name="Meldrim J."/>
            <person name="Meneus L."/>
            <person name="Mihai O."/>
            <person name="Mihalev A."/>
            <person name="Mihova T."/>
            <person name="Mittelman R."/>
            <person name="Mlenga V."/>
            <person name="Montmayeur A."/>
            <person name="Mulrain L."/>
            <person name="Navidi A."/>
            <person name="Naylor J."/>
            <person name="Negash T."/>
            <person name="Nguyen T."/>
            <person name="Nguyen N."/>
            <person name="Nicol R."/>
            <person name="Norbu C."/>
            <person name="Norbu N."/>
            <person name="Novod N."/>
            <person name="O'Neill B."/>
            <person name="Osman S."/>
            <person name="Markiewicz E."/>
            <person name="Oyono O.L."/>
            <person name="Patti C."/>
            <person name="Phunkhang P."/>
            <person name="Pierre F."/>
            <person name="Priest M."/>
            <person name="Raghuraman S."/>
            <person name="Rege F."/>
            <person name="Reyes R."/>
            <person name="Rise C."/>
            <person name="Rogov P."/>
            <person name="Ross K."/>
            <person name="Ryan E."/>
            <person name="Settipalli S."/>
            <person name="Shea T."/>
            <person name="Sherpa N."/>
            <person name="Shi L."/>
            <person name="Shih D."/>
            <person name="Sparrow T."/>
            <person name="Spaulding J."/>
            <person name="Stalker J."/>
            <person name="Stange-Thomann N."/>
            <person name="Stavropoulos S."/>
            <person name="Stone C."/>
            <person name="Strader C."/>
            <person name="Tesfaye S."/>
            <person name="Thomson T."/>
            <person name="Thoulutsang Y."/>
            <person name="Thoulutsang D."/>
            <person name="Topham K."/>
            <person name="Topping I."/>
            <person name="Tsamla T."/>
            <person name="Vassiliev H."/>
            <person name="Vo A."/>
            <person name="Wangchuk T."/>
            <person name="Wangdi T."/>
            <person name="Weiand M."/>
            <person name="Wilkinson J."/>
            <person name="Wilson A."/>
            <person name="Yadav S."/>
            <person name="Young G."/>
            <person name="Yu Q."/>
            <person name="Zembek L."/>
            <person name="Zhong D."/>
            <person name="Zimmer A."/>
            <person name="Zwirko Z."/>
            <person name="Jaffe D.B."/>
            <person name="Alvarez P."/>
            <person name="Brockman W."/>
            <person name="Butler J."/>
            <person name="Chin C."/>
            <person name="Gnerre S."/>
            <person name="Grabherr M."/>
            <person name="Kleber M."/>
            <person name="Mauceli E."/>
            <person name="MacCallum I."/>
        </authorList>
    </citation>
    <scope>NUCLEOTIDE SEQUENCE [LARGE SCALE GENOMIC DNA]</scope>
    <source>
        <strain evidence="10">Tucson 14030-0811.24</strain>
    </source>
</reference>
<evidence type="ECO:0000256" key="7">
    <source>
        <dbReference type="ARBA" id="ARBA00023180"/>
    </source>
</evidence>
<evidence type="ECO:0000256" key="5">
    <source>
        <dbReference type="ARBA" id="ARBA00023136"/>
    </source>
</evidence>
<dbReference type="OrthoDB" id="8044407at2759"/>
<evidence type="ECO:0000256" key="6">
    <source>
        <dbReference type="ARBA" id="ARBA00023170"/>
    </source>
</evidence>
<evidence type="ECO:0000256" key="4">
    <source>
        <dbReference type="ARBA" id="ARBA00022989"/>
    </source>
</evidence>
<keyword evidence="10" id="KW-1185">Reference proteome</keyword>
<dbReference type="PANTHER" id="PTHR42643">
    <property type="entry name" value="IONOTROPIC RECEPTOR 20A-RELATED"/>
    <property type="match status" value="1"/>
</dbReference>
<feature type="transmembrane region" description="Helical" evidence="8">
    <location>
        <begin position="136"/>
        <end position="155"/>
    </location>
</feature>
<proteinExistence type="predicted"/>
<keyword evidence="7" id="KW-0325">Glycoprotein</keyword>
<evidence type="ECO:0000256" key="2">
    <source>
        <dbReference type="ARBA" id="ARBA00022475"/>
    </source>
</evidence>
<comment type="subcellular location">
    <subcellularLocation>
        <location evidence="1">Cell membrane</location>
        <topology evidence="1">Multi-pass membrane protein</topology>
    </subcellularLocation>
</comment>
<evidence type="ECO:0000313" key="10">
    <source>
        <dbReference type="Proteomes" id="UP000007798"/>
    </source>
</evidence>
<evidence type="ECO:0008006" key="11">
    <source>
        <dbReference type="Google" id="ProtNLM"/>
    </source>
</evidence>
<sequence>MHSLMDMDNATLGFLRSPFSIDIPHAFVYNDTQNTRPIFCGPYMETVKLFAQVYHYQLQLDELESLPKKSLVEQKISDGNYNLSLHGVLVRSEMEERLPNETEHSYPLELMRNCVMVPLAPELPKWMYVVWPLGRYIWTSLVLGIFYIAFLMRWIHWREKSLATKSITQNMLYAMAFLMYSPNMNMNLKLSRPSVRVLIFYTLLYTLGFILSNYHISHMTAFDMKPVFVRPINSWSDLISSRLRIIIPETLLEELRWLPDYQKLMANPSRSYAYVVTQDAWEFFNRQQRVLIQPYFHLSNVCFGGLFNALPMTKNASFGKTLNRFVLNIWQAGLWDYWQEVAFLYSVKAGYARIFLDTYPVEPLNLEFFNTAWLVLIVGLPVSSIVYCLEYFWYRRRMQMLQYDYNSFG</sequence>
<keyword evidence="4 8" id="KW-1133">Transmembrane helix</keyword>